<evidence type="ECO:0000256" key="1">
    <source>
        <dbReference type="ARBA" id="ARBA00022516"/>
    </source>
</evidence>
<evidence type="ECO:0000256" key="4">
    <source>
        <dbReference type="ARBA" id="ARBA00022842"/>
    </source>
</evidence>
<dbReference type="InterPro" id="IPR039074">
    <property type="entry name" value="GGGP/HepGP_synthase_I"/>
</dbReference>
<dbReference type="EMBL" id="JBHTBW010000040">
    <property type="protein sequence ID" value="MFC7441874.1"/>
    <property type="molecule type" value="Genomic_DNA"/>
</dbReference>
<gene>
    <name evidence="9" type="ORF">ACFQNG_12305</name>
</gene>
<evidence type="ECO:0000256" key="8">
    <source>
        <dbReference type="ARBA" id="ARBA00048318"/>
    </source>
</evidence>
<keyword evidence="6" id="KW-0594">Phospholipid biosynthesis</keyword>
<dbReference type="NCBIfam" id="NF003197">
    <property type="entry name" value="PRK04169.1-1"/>
    <property type="match status" value="1"/>
</dbReference>
<dbReference type="PANTHER" id="PTHR40029:SF2">
    <property type="entry name" value="HEPTAPRENYLGLYCERYL PHOSPHATE SYNTHASE"/>
    <property type="match status" value="1"/>
</dbReference>
<dbReference type="EC" id="2.5.1.n9" evidence="9"/>
<keyword evidence="2 9" id="KW-0808">Transferase</keyword>
<dbReference type="InterPro" id="IPR038597">
    <property type="entry name" value="GGGP/HepGP_synthase_sf"/>
</dbReference>
<accession>A0ABW2RLG1</accession>
<dbReference type="Gene3D" id="3.20.20.390">
    <property type="entry name" value="FMN-linked oxidoreductases"/>
    <property type="match status" value="1"/>
</dbReference>
<evidence type="ECO:0000256" key="3">
    <source>
        <dbReference type="ARBA" id="ARBA00022723"/>
    </source>
</evidence>
<dbReference type="PANTHER" id="PTHR40029">
    <property type="match status" value="1"/>
</dbReference>
<name>A0ABW2RLG1_9BACL</name>
<dbReference type="NCBIfam" id="NF003199">
    <property type="entry name" value="PRK04169.1-3"/>
    <property type="match status" value="1"/>
</dbReference>
<keyword evidence="5" id="KW-0443">Lipid metabolism</keyword>
<dbReference type="CDD" id="cd02812">
    <property type="entry name" value="PcrB_like"/>
    <property type="match status" value="1"/>
</dbReference>
<sequence>MTILREQAAKWRHVFKLDPNRTISNLALKLVCNAGTDAIIVGGTDGITFKNTWDLLNRVREYPVPCVQEVSDINAVVPGFDGYLIPTVINTKDSRWIHGAHLDALRKYGDVVPWDKVLLLGYVVLNPEAKVARLTKAETDCGEEQMVAYARLVEHLFQWPVLYMEYSGRFGDMDMVKAARSVCGQSRIFYGGGIATKEQTMEVAKVADTVVVGNLIYTHAERAARTVKWVKETDGKGERSVKNGR</sequence>
<comment type="caution">
    <text evidence="9">The sequence shown here is derived from an EMBL/GenBank/DDBJ whole genome shotgun (WGS) entry which is preliminary data.</text>
</comment>
<dbReference type="RefSeq" id="WP_379865375.1">
    <property type="nucleotide sequence ID" value="NZ_JBHTBW010000040.1"/>
</dbReference>
<dbReference type="Proteomes" id="UP001596500">
    <property type="component" value="Unassembled WGS sequence"/>
</dbReference>
<keyword evidence="4" id="KW-0460">Magnesium</keyword>
<evidence type="ECO:0000256" key="2">
    <source>
        <dbReference type="ARBA" id="ARBA00022679"/>
    </source>
</evidence>
<protein>
    <submittedName>
        <fullName evidence="9">Heptaprenylglyceryl phosphate synthase</fullName>
        <ecNumber evidence="9">2.5.1.n9</ecNumber>
    </submittedName>
</protein>
<comment type="catalytic activity">
    <reaction evidence="8">
        <text>sn-glycerol 1-phosphate + all-trans-heptaprenyl diphosphate = 3-heptaprenyl-sn-glycero-1-phosphate + diphosphate</text>
        <dbReference type="Rhea" id="RHEA:33495"/>
        <dbReference type="ChEBI" id="CHEBI:33019"/>
        <dbReference type="ChEBI" id="CHEBI:57685"/>
        <dbReference type="ChEBI" id="CHEBI:58206"/>
        <dbReference type="ChEBI" id="CHEBI:64781"/>
        <dbReference type="EC" id="2.5.1.n9"/>
    </reaction>
</comment>
<evidence type="ECO:0000313" key="10">
    <source>
        <dbReference type="Proteomes" id="UP001596500"/>
    </source>
</evidence>
<evidence type="ECO:0000313" key="9">
    <source>
        <dbReference type="EMBL" id="MFC7441874.1"/>
    </source>
</evidence>
<dbReference type="SUPFAM" id="SSF51395">
    <property type="entry name" value="FMN-linked oxidoreductases"/>
    <property type="match status" value="1"/>
</dbReference>
<keyword evidence="7" id="KW-1208">Phospholipid metabolism</keyword>
<organism evidence="9 10">
    <name type="scientific">Laceyella putida</name>
    <dbReference type="NCBI Taxonomy" id="110101"/>
    <lineage>
        <taxon>Bacteria</taxon>
        <taxon>Bacillati</taxon>
        <taxon>Bacillota</taxon>
        <taxon>Bacilli</taxon>
        <taxon>Bacillales</taxon>
        <taxon>Thermoactinomycetaceae</taxon>
        <taxon>Laceyella</taxon>
    </lineage>
</organism>
<proteinExistence type="predicted"/>
<dbReference type="GO" id="GO:0016740">
    <property type="term" value="F:transferase activity"/>
    <property type="evidence" value="ECO:0007669"/>
    <property type="project" value="UniProtKB-KW"/>
</dbReference>
<reference evidence="10" key="1">
    <citation type="journal article" date="2019" name="Int. J. Syst. Evol. Microbiol.">
        <title>The Global Catalogue of Microorganisms (GCM) 10K type strain sequencing project: providing services to taxonomists for standard genome sequencing and annotation.</title>
        <authorList>
            <consortium name="The Broad Institute Genomics Platform"/>
            <consortium name="The Broad Institute Genome Sequencing Center for Infectious Disease"/>
            <person name="Wu L."/>
            <person name="Ma J."/>
        </authorList>
    </citation>
    <scope>NUCLEOTIDE SEQUENCE [LARGE SCALE GENOMIC DNA]</scope>
    <source>
        <strain evidence="10">CGMCC 1.12942</strain>
    </source>
</reference>
<evidence type="ECO:0000256" key="6">
    <source>
        <dbReference type="ARBA" id="ARBA00023209"/>
    </source>
</evidence>
<evidence type="ECO:0000256" key="7">
    <source>
        <dbReference type="ARBA" id="ARBA00023264"/>
    </source>
</evidence>
<keyword evidence="10" id="KW-1185">Reference proteome</keyword>
<dbReference type="Pfam" id="PF01884">
    <property type="entry name" value="PcrB"/>
    <property type="match status" value="1"/>
</dbReference>
<evidence type="ECO:0000256" key="5">
    <source>
        <dbReference type="ARBA" id="ARBA00023098"/>
    </source>
</evidence>
<dbReference type="InterPro" id="IPR008205">
    <property type="entry name" value="GGGP_HepGP_synthase"/>
</dbReference>
<keyword evidence="3" id="KW-0479">Metal-binding</keyword>
<dbReference type="NCBIfam" id="TIGR01768">
    <property type="entry name" value="GGGP-family"/>
    <property type="match status" value="1"/>
</dbReference>
<keyword evidence="1" id="KW-0444">Lipid biosynthesis</keyword>